<proteinExistence type="predicted"/>
<dbReference type="Proteomes" id="UP001065682">
    <property type="component" value="Unassembled WGS sequence"/>
</dbReference>
<dbReference type="Pfam" id="PF18320">
    <property type="entry name" value="Csc2"/>
    <property type="match status" value="1"/>
</dbReference>
<gene>
    <name evidence="1" type="primary">cas7d</name>
    <name evidence="1" type="ORF">FKB36_12635</name>
</gene>
<evidence type="ECO:0000313" key="1">
    <source>
        <dbReference type="EMBL" id="MCT8338308.1"/>
    </source>
</evidence>
<evidence type="ECO:0000313" key="2">
    <source>
        <dbReference type="Proteomes" id="UP001065682"/>
    </source>
</evidence>
<sequence length="338" mass="37102">MAEKIDSFKEKIAGYTLEKPERKPKQNYVSILILRELQSAARFTTDGTEANSAIIRVGEIEETVGKLFGRKQVASDRRVAKALQRTLIQDKMNAAVKKGTWDGCSMVVNSMCQRCPECALFGSAASDEGISITSRVMYDEAYTIRSIGTIVEEYFQNAPGDDYAKGATSAIREPDFFKEGTLFPCVVTLKDVTPEEVLFFLNITDRNVRYGATGTRFGKTRNHILGVYASHREGPSSLEVTRGIAVALANAAVASDENSSDPAEHLKKVMTADTLPVESVTRAAVQIYEDLADRQRIAYVKSDADEVSAILDEMKDDAVVKAILEAQVDKIADYVSAD</sequence>
<dbReference type="RefSeq" id="WP_261598453.1">
    <property type="nucleotide sequence ID" value="NZ_VHLL01000012.1"/>
</dbReference>
<name>A0A9E5DE68_9EURY</name>
<keyword evidence="2" id="KW-1185">Reference proteome</keyword>
<protein>
    <submittedName>
        <fullName evidence="1">Type I-D CRISPR-associated protein Cas7/Csc2</fullName>
    </submittedName>
</protein>
<dbReference type="NCBIfam" id="TIGR03157">
    <property type="entry name" value="cas_Csc2"/>
    <property type="match status" value="1"/>
</dbReference>
<accession>A0A9E5DE68</accession>
<dbReference type="AlphaFoldDB" id="A0A9E5DE68"/>
<dbReference type="InterPro" id="IPR017574">
    <property type="entry name" value="CRISPR-assoc_prot_Cas7/Csc2"/>
</dbReference>
<reference evidence="1" key="1">
    <citation type="submission" date="2019-06" db="EMBL/GenBank/DDBJ databases">
        <title>Methanoculleus strain from Tamsui River, Taipei, Taiwan.</title>
        <authorList>
            <person name="You Y.-T."/>
            <person name="Chen S.-C."/>
            <person name="Lai S.-J."/>
            <person name="Lee Y.-C."/>
            <person name="Lai M.-C."/>
        </authorList>
    </citation>
    <scope>NUCLEOTIDE SEQUENCE</scope>
    <source>
        <strain evidence="1">Afa-1</strain>
    </source>
</reference>
<organism evidence="1 2">
    <name type="scientific">Methanoculleus formosensis</name>
    <dbReference type="NCBI Taxonomy" id="2590886"/>
    <lineage>
        <taxon>Archaea</taxon>
        <taxon>Methanobacteriati</taxon>
        <taxon>Methanobacteriota</taxon>
        <taxon>Stenosarchaea group</taxon>
        <taxon>Methanomicrobia</taxon>
        <taxon>Methanomicrobiales</taxon>
        <taxon>Methanomicrobiaceae</taxon>
        <taxon>Methanoculleus</taxon>
    </lineage>
</organism>
<dbReference type="EMBL" id="VHLL01000012">
    <property type="protein sequence ID" value="MCT8338308.1"/>
    <property type="molecule type" value="Genomic_DNA"/>
</dbReference>
<comment type="caution">
    <text evidence="1">The sequence shown here is derived from an EMBL/GenBank/DDBJ whole genome shotgun (WGS) entry which is preliminary data.</text>
</comment>